<organism evidence="1 2">
    <name type="scientific">Candidatus Mucispirillum faecigallinarum</name>
    <dbReference type="NCBI Taxonomy" id="2838699"/>
    <lineage>
        <taxon>Bacteria</taxon>
        <taxon>Pseudomonadati</taxon>
        <taxon>Deferribacterota</taxon>
        <taxon>Deferribacteres</taxon>
        <taxon>Deferribacterales</taxon>
        <taxon>Mucispirillaceae</taxon>
        <taxon>Mucispirillum</taxon>
    </lineage>
</organism>
<dbReference type="EMBL" id="DXAQ01000042">
    <property type="protein sequence ID" value="HIZ88879.1"/>
    <property type="molecule type" value="Genomic_DNA"/>
</dbReference>
<comment type="caution">
    <text evidence="1">The sequence shown here is derived from an EMBL/GenBank/DDBJ whole genome shotgun (WGS) entry which is preliminary data.</text>
</comment>
<reference evidence="1" key="1">
    <citation type="journal article" date="2021" name="PeerJ">
        <title>Extensive microbial diversity within the chicken gut microbiome revealed by metagenomics and culture.</title>
        <authorList>
            <person name="Gilroy R."/>
            <person name="Ravi A."/>
            <person name="Getino M."/>
            <person name="Pursley I."/>
            <person name="Horton D.L."/>
            <person name="Alikhan N.F."/>
            <person name="Baker D."/>
            <person name="Gharbi K."/>
            <person name="Hall N."/>
            <person name="Watson M."/>
            <person name="Adriaenssens E.M."/>
            <person name="Foster-Nyarko E."/>
            <person name="Jarju S."/>
            <person name="Secka A."/>
            <person name="Antonio M."/>
            <person name="Oren A."/>
            <person name="Chaudhuri R.R."/>
            <person name="La Ragione R."/>
            <person name="Hildebrand F."/>
            <person name="Pallen M.J."/>
        </authorList>
    </citation>
    <scope>NUCLEOTIDE SEQUENCE</scope>
    <source>
        <strain evidence="1">ChiW4-1371</strain>
    </source>
</reference>
<gene>
    <name evidence="1" type="ORF">H9804_02950</name>
</gene>
<accession>A0A9D2KA24</accession>
<dbReference type="AlphaFoldDB" id="A0A9D2KA24"/>
<sequence>MMQSSKYIGQGYVIDYLLQFYLKDKFKSIQPVNNQDNASKLNFIVENENGVKLGVHVTINTDDSKTASFIKHKPDILLIADKAIYLHINLSLHENEKQDENQLITNILDNAYIVIKNSFSDIDDIVAYQVSPYGMQKQDLNKIITYIAEYRNNLIEQRNKNIDELEGDPIEASIIRIKGKLIVVELESGSTHVGVVDYDAVNKDAIIEEMHNAETNMYGRLENYIRVLVKMEPNKEPGRPDMARIIALR</sequence>
<protein>
    <submittedName>
        <fullName evidence="1">Uncharacterized protein</fullName>
    </submittedName>
</protein>
<evidence type="ECO:0000313" key="2">
    <source>
        <dbReference type="Proteomes" id="UP000824176"/>
    </source>
</evidence>
<proteinExistence type="predicted"/>
<name>A0A9D2KA24_9BACT</name>
<dbReference type="Proteomes" id="UP000824176">
    <property type="component" value="Unassembled WGS sequence"/>
</dbReference>
<evidence type="ECO:0000313" key="1">
    <source>
        <dbReference type="EMBL" id="HIZ88879.1"/>
    </source>
</evidence>
<reference evidence="1" key="2">
    <citation type="submission" date="2021-04" db="EMBL/GenBank/DDBJ databases">
        <authorList>
            <person name="Gilroy R."/>
        </authorList>
    </citation>
    <scope>NUCLEOTIDE SEQUENCE</scope>
    <source>
        <strain evidence="1">ChiW4-1371</strain>
    </source>
</reference>